<keyword evidence="2" id="KW-0597">Phosphoprotein</keyword>
<dbReference type="Pfam" id="PF07730">
    <property type="entry name" value="HisKA_3"/>
    <property type="match status" value="1"/>
</dbReference>
<dbReference type="EC" id="2.7.13.3" evidence="8"/>
<name>A0A2R5F4V6_9PROT</name>
<proteinExistence type="predicted"/>
<dbReference type="CDD" id="cd16917">
    <property type="entry name" value="HATPase_UhpB-NarQ-NarX-like"/>
    <property type="match status" value="1"/>
</dbReference>
<dbReference type="Pfam" id="PF02518">
    <property type="entry name" value="HATPase_c"/>
    <property type="match status" value="1"/>
</dbReference>
<evidence type="ECO:0000259" key="10">
    <source>
        <dbReference type="PROSITE" id="PS50109"/>
    </source>
</evidence>
<gene>
    <name evidence="11" type="primary">narX</name>
    <name evidence="11" type="ORF">NMK_0973</name>
</gene>
<feature type="transmembrane region" description="Helical" evidence="9">
    <location>
        <begin position="154"/>
        <end position="175"/>
    </location>
</feature>
<evidence type="ECO:0000256" key="7">
    <source>
        <dbReference type="ARBA" id="ARBA00023012"/>
    </source>
</evidence>
<evidence type="ECO:0000256" key="4">
    <source>
        <dbReference type="ARBA" id="ARBA00022741"/>
    </source>
</evidence>
<comment type="catalytic activity">
    <reaction evidence="1 8">
        <text>ATP + protein L-histidine = ADP + protein N-phospho-L-histidine.</text>
        <dbReference type="EC" id="2.7.13.3"/>
    </reaction>
</comment>
<dbReference type="Proteomes" id="UP000245081">
    <property type="component" value="Unassembled WGS sequence"/>
</dbReference>
<keyword evidence="12" id="KW-1185">Reference proteome</keyword>
<keyword evidence="8" id="KW-0997">Cell inner membrane</keyword>
<keyword evidence="9" id="KW-0812">Transmembrane</keyword>
<keyword evidence="9" id="KW-1133">Transmembrane helix</keyword>
<organism evidence="11 12">
    <name type="scientific">Novimethylophilus kurashikiensis</name>
    <dbReference type="NCBI Taxonomy" id="1825523"/>
    <lineage>
        <taxon>Bacteria</taxon>
        <taxon>Pseudomonadati</taxon>
        <taxon>Pseudomonadota</taxon>
        <taxon>Betaproteobacteria</taxon>
        <taxon>Nitrosomonadales</taxon>
        <taxon>Methylophilaceae</taxon>
        <taxon>Novimethylophilus</taxon>
    </lineage>
</organism>
<dbReference type="GO" id="GO:0000155">
    <property type="term" value="F:phosphorelay sensor kinase activity"/>
    <property type="evidence" value="ECO:0007669"/>
    <property type="project" value="UniProtKB-UniRule"/>
</dbReference>
<dbReference type="PANTHER" id="PTHR24421:SF10">
    <property type="entry name" value="NITRATE_NITRITE SENSOR PROTEIN NARQ"/>
    <property type="match status" value="1"/>
</dbReference>
<dbReference type="SMART" id="SM00387">
    <property type="entry name" value="HATPase_c"/>
    <property type="match status" value="1"/>
</dbReference>
<dbReference type="PANTHER" id="PTHR24421">
    <property type="entry name" value="NITRATE/NITRITE SENSOR PROTEIN NARX-RELATED"/>
    <property type="match status" value="1"/>
</dbReference>
<dbReference type="InterPro" id="IPR016380">
    <property type="entry name" value="Sig_transdc_His_kin_NarX/NarQ"/>
</dbReference>
<comment type="caution">
    <text evidence="11">The sequence shown here is derived from an EMBL/GenBank/DDBJ whole genome shotgun (WGS) entry which is preliminary data.</text>
</comment>
<keyword evidence="8 9" id="KW-0472">Membrane</keyword>
<dbReference type="PIRSF" id="PIRSF003167">
    <property type="entry name" value="STHK_NarX/NarQ"/>
    <property type="match status" value="1"/>
</dbReference>
<reference evidence="11 12" key="1">
    <citation type="journal article" date="2018" name="Environ. Microbiol.">
        <title>Isolation and genomic characterization of Novimethylophilus kurashikiensis gen. nov. sp. nov., a new lanthanide-dependent methylotrophic species of Methylophilaceae.</title>
        <authorList>
            <person name="Lv H."/>
            <person name="Sahin N."/>
            <person name="Tani A."/>
        </authorList>
    </citation>
    <scope>NUCLEOTIDE SEQUENCE [LARGE SCALE GENOMIC DNA]</scope>
    <source>
        <strain evidence="11 12">La2-4</strain>
    </source>
</reference>
<evidence type="ECO:0000256" key="5">
    <source>
        <dbReference type="ARBA" id="ARBA00022777"/>
    </source>
</evidence>
<evidence type="ECO:0000313" key="12">
    <source>
        <dbReference type="Proteomes" id="UP000245081"/>
    </source>
</evidence>
<keyword evidence="7 8" id="KW-0902">Two-component regulatory system</keyword>
<protein>
    <recommendedName>
        <fullName evidence="8">Sensor protein</fullName>
        <ecNumber evidence="8">2.7.13.3</ecNumber>
    </recommendedName>
</protein>
<dbReference type="InterPro" id="IPR050482">
    <property type="entry name" value="Sensor_HK_TwoCompSys"/>
</dbReference>
<evidence type="ECO:0000256" key="2">
    <source>
        <dbReference type="ARBA" id="ARBA00022553"/>
    </source>
</evidence>
<keyword evidence="4 8" id="KW-0547">Nucleotide-binding</keyword>
<dbReference type="InterPro" id="IPR003594">
    <property type="entry name" value="HATPase_dom"/>
</dbReference>
<evidence type="ECO:0000256" key="3">
    <source>
        <dbReference type="ARBA" id="ARBA00022679"/>
    </source>
</evidence>
<evidence type="ECO:0000256" key="8">
    <source>
        <dbReference type="PIRNR" id="PIRNR003167"/>
    </source>
</evidence>
<dbReference type="EMBL" id="BDOQ01000003">
    <property type="protein sequence ID" value="GBG13426.1"/>
    <property type="molecule type" value="Genomic_DNA"/>
</dbReference>
<evidence type="ECO:0000256" key="6">
    <source>
        <dbReference type="ARBA" id="ARBA00022840"/>
    </source>
</evidence>
<keyword evidence="5 8" id="KW-0418">Kinase</keyword>
<dbReference type="InterPro" id="IPR036890">
    <property type="entry name" value="HATPase_C_sf"/>
</dbReference>
<dbReference type="Gene3D" id="1.20.5.1930">
    <property type="match status" value="1"/>
</dbReference>
<evidence type="ECO:0000256" key="1">
    <source>
        <dbReference type="ARBA" id="ARBA00000085"/>
    </source>
</evidence>
<dbReference type="InterPro" id="IPR005467">
    <property type="entry name" value="His_kinase_dom"/>
</dbReference>
<feature type="domain" description="Histidine kinase" evidence="10">
    <location>
        <begin position="400"/>
        <end position="598"/>
    </location>
</feature>
<dbReference type="PROSITE" id="PS50109">
    <property type="entry name" value="HIS_KIN"/>
    <property type="match status" value="1"/>
</dbReference>
<sequence>MRSLFRHTLYTRLLTLLLCLVITIVLMQAGSLFLVDYIPTAQEEIQKIREQQLFWKYHLDMTEAQSSVQTEELLGRLSRRNLDDSDPALTWLGRLSDASFGQRLKEIQSARNDFSIAMTRSSLADKLSAARKVETAYDSLGDAIEHDMEMRQSVIALLQLVGLLLVMSCIAAIALGARRVLLDRLDHLLSLVPPEFAKDVQGASTDEFVRLERMFYEIASRLEGFKAETQWVNQSSGERIRRLIRSQDFLIKFVELINTSTLSEMTLRKILYSLERTLDVNNVALIFPAYDSDSGQRVLFSQYLPSMMQRELVEDAEGSVPIEMVMTTDSGVSMRCLAVAFSGAYDELAILKIEADEGREFEDAERNLVEVTAQLLAMIMGIQSREQEGRRVALLEERAAIARELHDSLAQSLSFMKIQLSRLQSSAVVQEAGSEIQGILDELRQGLDGAYKELRELLTTFRVHMDVRGLGTAIQTAIDEFTQRSSLAITLDNRLVNCRLTVNEEFHILHVVREALSNIVRHAGASNVVIALVFQSNGTVMVTIDDDGVGYMATQGDEPHHYGQAIMKERAFSLGGEIQVMARRKGGTRVRLVFTPKLAQ</sequence>
<comment type="subcellular location">
    <subcellularLocation>
        <location evidence="8">Cell inner membrane</location>
    </subcellularLocation>
</comment>
<dbReference type="SUPFAM" id="SSF55874">
    <property type="entry name" value="ATPase domain of HSP90 chaperone/DNA topoisomerase II/histidine kinase"/>
    <property type="match status" value="1"/>
</dbReference>
<dbReference type="GO" id="GO:0005524">
    <property type="term" value="F:ATP binding"/>
    <property type="evidence" value="ECO:0007669"/>
    <property type="project" value="UniProtKB-UniRule"/>
</dbReference>
<dbReference type="GO" id="GO:0046983">
    <property type="term" value="F:protein dimerization activity"/>
    <property type="evidence" value="ECO:0007669"/>
    <property type="project" value="UniProtKB-UniRule"/>
</dbReference>
<evidence type="ECO:0000313" key="11">
    <source>
        <dbReference type="EMBL" id="GBG13426.1"/>
    </source>
</evidence>
<keyword evidence="3 8" id="KW-0808">Transferase</keyword>
<dbReference type="AlphaFoldDB" id="A0A2R5F4V6"/>
<keyword evidence="6 8" id="KW-0067">ATP-binding</keyword>
<evidence type="ECO:0000256" key="9">
    <source>
        <dbReference type="SAM" id="Phobius"/>
    </source>
</evidence>
<keyword evidence="8" id="KW-1003">Cell membrane</keyword>
<accession>A0A2R5F4V6</accession>
<dbReference type="InterPro" id="IPR011712">
    <property type="entry name" value="Sig_transdc_His_kin_sub3_dim/P"/>
</dbReference>
<dbReference type="GO" id="GO:0005886">
    <property type="term" value="C:plasma membrane"/>
    <property type="evidence" value="ECO:0007669"/>
    <property type="project" value="UniProtKB-SubCell"/>
</dbReference>
<dbReference type="Gene3D" id="3.30.565.10">
    <property type="entry name" value="Histidine kinase-like ATPase, C-terminal domain"/>
    <property type="match status" value="1"/>
</dbReference>